<evidence type="ECO:0000256" key="9">
    <source>
        <dbReference type="ARBA" id="ARBA00022777"/>
    </source>
</evidence>
<dbReference type="InterPro" id="IPR003352">
    <property type="entry name" value="PTS_EIIC"/>
</dbReference>
<keyword evidence="17" id="KW-1185">Reference proteome</keyword>
<accession>A0A543NK61</accession>
<gene>
    <name evidence="16" type="ORF">FHX37_2201</name>
</gene>
<keyword evidence="11 13" id="KW-0472">Membrane</keyword>
<name>A0A543NK61_9ACTN</name>
<dbReference type="GO" id="GO:0090563">
    <property type="term" value="F:protein-phosphocysteine-sugar phosphotransferase activity"/>
    <property type="evidence" value="ECO:0007669"/>
    <property type="project" value="TreeGrafter"/>
</dbReference>
<keyword evidence="3" id="KW-1003">Cell membrane</keyword>
<feature type="transmembrane region" description="Helical" evidence="13">
    <location>
        <begin position="372"/>
        <end position="396"/>
    </location>
</feature>
<evidence type="ECO:0000256" key="10">
    <source>
        <dbReference type="ARBA" id="ARBA00022989"/>
    </source>
</evidence>
<evidence type="ECO:0000256" key="7">
    <source>
        <dbReference type="ARBA" id="ARBA00022683"/>
    </source>
</evidence>
<evidence type="ECO:0000256" key="11">
    <source>
        <dbReference type="ARBA" id="ARBA00023136"/>
    </source>
</evidence>
<dbReference type="Pfam" id="PF02378">
    <property type="entry name" value="PTS_EIIC"/>
    <property type="match status" value="1"/>
</dbReference>
<feature type="domain" description="PTS EIIC type-2" evidence="15">
    <location>
        <begin position="148"/>
        <end position="501"/>
    </location>
</feature>
<dbReference type="GO" id="GO:0005351">
    <property type="term" value="F:carbohydrate:proton symporter activity"/>
    <property type="evidence" value="ECO:0007669"/>
    <property type="project" value="InterPro"/>
</dbReference>
<dbReference type="InterPro" id="IPR003501">
    <property type="entry name" value="PTS_EIIB_2/3"/>
</dbReference>
<evidence type="ECO:0000256" key="4">
    <source>
        <dbReference type="ARBA" id="ARBA00022553"/>
    </source>
</evidence>
<dbReference type="NCBIfam" id="TIGR01427">
    <property type="entry name" value="PTS_IIC_fructo"/>
    <property type="match status" value="1"/>
</dbReference>
<keyword evidence="10 13" id="KW-1133">Transmembrane helix</keyword>
<keyword evidence="2" id="KW-0813">Transport</keyword>
<feature type="transmembrane region" description="Helical" evidence="13">
    <location>
        <begin position="347"/>
        <end position="366"/>
    </location>
</feature>
<dbReference type="InterPro" id="IPR036095">
    <property type="entry name" value="PTS_EIIB-like_sf"/>
</dbReference>
<dbReference type="RefSeq" id="WP_141923774.1">
    <property type="nucleotide sequence ID" value="NZ_VFQC01000001.1"/>
</dbReference>
<feature type="transmembrane region" description="Helical" evidence="13">
    <location>
        <begin position="249"/>
        <end position="268"/>
    </location>
</feature>
<dbReference type="GO" id="GO:0005886">
    <property type="term" value="C:plasma membrane"/>
    <property type="evidence" value="ECO:0007669"/>
    <property type="project" value="UniProtKB-SubCell"/>
</dbReference>
<feature type="transmembrane region" description="Helical" evidence="13">
    <location>
        <begin position="316"/>
        <end position="335"/>
    </location>
</feature>
<dbReference type="GO" id="GO:0016301">
    <property type="term" value="F:kinase activity"/>
    <property type="evidence" value="ECO:0007669"/>
    <property type="project" value="UniProtKB-KW"/>
</dbReference>
<evidence type="ECO:0000256" key="12">
    <source>
        <dbReference type="SAM" id="MobiDB-lite"/>
    </source>
</evidence>
<keyword evidence="6" id="KW-0808">Transferase</keyword>
<dbReference type="PANTHER" id="PTHR30505">
    <property type="entry name" value="FRUCTOSE-LIKE PERMEASE"/>
    <property type="match status" value="1"/>
</dbReference>
<dbReference type="PROSITE" id="PS51099">
    <property type="entry name" value="PTS_EIIB_TYPE_2"/>
    <property type="match status" value="1"/>
</dbReference>
<dbReference type="Pfam" id="PF02302">
    <property type="entry name" value="PTS_IIB"/>
    <property type="match status" value="1"/>
</dbReference>
<evidence type="ECO:0000256" key="2">
    <source>
        <dbReference type="ARBA" id="ARBA00022448"/>
    </source>
</evidence>
<dbReference type="EMBL" id="VFQC01000001">
    <property type="protein sequence ID" value="TQN32251.1"/>
    <property type="molecule type" value="Genomic_DNA"/>
</dbReference>
<reference evidence="16 17" key="1">
    <citation type="submission" date="2019-06" db="EMBL/GenBank/DDBJ databases">
        <title>Sequencing the genomes of 1000 actinobacteria strains.</title>
        <authorList>
            <person name="Klenk H.-P."/>
        </authorList>
    </citation>
    <scope>NUCLEOTIDE SEQUENCE [LARGE SCALE GENOMIC DNA]</scope>
    <source>
        <strain evidence="16 17">DSM 45015</strain>
    </source>
</reference>
<dbReference type="OrthoDB" id="9782569at2"/>
<feature type="domain" description="PTS EIIB type-2" evidence="14">
    <location>
        <begin position="1"/>
        <end position="98"/>
    </location>
</feature>
<feature type="compositionally biased region" description="Low complexity" evidence="12">
    <location>
        <begin position="99"/>
        <end position="113"/>
    </location>
</feature>
<evidence type="ECO:0000256" key="13">
    <source>
        <dbReference type="SAM" id="Phobius"/>
    </source>
</evidence>
<evidence type="ECO:0000256" key="1">
    <source>
        <dbReference type="ARBA" id="ARBA00004429"/>
    </source>
</evidence>
<evidence type="ECO:0000256" key="6">
    <source>
        <dbReference type="ARBA" id="ARBA00022679"/>
    </source>
</evidence>
<dbReference type="Gene3D" id="3.40.50.2300">
    <property type="match status" value="1"/>
</dbReference>
<evidence type="ECO:0000313" key="17">
    <source>
        <dbReference type="Proteomes" id="UP000317422"/>
    </source>
</evidence>
<dbReference type="InterPro" id="IPR003353">
    <property type="entry name" value="PTS_IIB_fruc"/>
</dbReference>
<comment type="caution">
    <text evidence="16">The sequence shown here is derived from an EMBL/GenBank/DDBJ whole genome shotgun (WGS) entry which is preliminary data.</text>
</comment>
<dbReference type="InterPro" id="IPR013014">
    <property type="entry name" value="PTS_EIIC_2"/>
</dbReference>
<dbReference type="SUPFAM" id="SSF52794">
    <property type="entry name" value="PTS system IIB component-like"/>
    <property type="match status" value="1"/>
</dbReference>
<keyword evidence="4" id="KW-0597">Phosphoprotein</keyword>
<dbReference type="InterPro" id="IPR013011">
    <property type="entry name" value="PTS_EIIB_2"/>
</dbReference>
<comment type="subcellular location">
    <subcellularLocation>
        <location evidence="1">Cell inner membrane</location>
        <topology evidence="1">Multi-pass membrane protein</topology>
    </subcellularLocation>
</comment>
<feature type="transmembrane region" description="Helical" evidence="13">
    <location>
        <begin position="280"/>
        <end position="304"/>
    </location>
</feature>
<dbReference type="PROSITE" id="PS51104">
    <property type="entry name" value="PTS_EIIC_TYPE_2"/>
    <property type="match status" value="1"/>
</dbReference>
<feature type="transmembrane region" description="Helical" evidence="13">
    <location>
        <begin position="432"/>
        <end position="450"/>
    </location>
</feature>
<organism evidence="16 17">
    <name type="scientific">Haloactinospora alba</name>
    <dbReference type="NCBI Taxonomy" id="405555"/>
    <lineage>
        <taxon>Bacteria</taxon>
        <taxon>Bacillati</taxon>
        <taxon>Actinomycetota</taxon>
        <taxon>Actinomycetes</taxon>
        <taxon>Streptosporangiales</taxon>
        <taxon>Nocardiopsidaceae</taxon>
        <taxon>Haloactinospora</taxon>
    </lineage>
</organism>
<dbReference type="Proteomes" id="UP000317422">
    <property type="component" value="Unassembled WGS sequence"/>
</dbReference>
<proteinExistence type="predicted"/>
<keyword evidence="8 13" id="KW-0812">Transmembrane</keyword>
<dbReference type="InterPro" id="IPR050864">
    <property type="entry name" value="Bacterial_PTS_Sugar_Transport"/>
</dbReference>
<keyword evidence="7" id="KW-0598">Phosphotransferase system</keyword>
<keyword evidence="9" id="KW-0418">Kinase</keyword>
<evidence type="ECO:0000259" key="15">
    <source>
        <dbReference type="PROSITE" id="PS51104"/>
    </source>
</evidence>
<dbReference type="NCBIfam" id="TIGR00829">
    <property type="entry name" value="FRU"/>
    <property type="match status" value="1"/>
</dbReference>
<protein>
    <submittedName>
        <fullName evidence="16">PTS system D-fructose-specific IIB component (F1P-forming) (Frc family) /PTS system D-fructose-specific IIC component (F1P-forming) (Frc family)</fullName>
    </submittedName>
</protein>
<sequence length="509" mass="50590">MRFVAVTSCPTGIAHTYMAAEALEQAARDAGHEIHVETQGATGAQPLTAQQIADADAVIYAADLEVRDKERFAGKPSTDVGVKGPIHDASAVLDAAVEAARTGSAPSAGEPSPEGGGGDGLDSTGVGEPPAASPETKVASGGGVGTRVRQWLMTGVSYMIPFVAAGGIMIALGFMVGGYEIADTDPSTVVEDFTLLSTQSWGALLFHTGSLTFEFLVPVLAGFIAFAIADRPGLVPGVLGGAVAIATEAGFLGGLVAGFLAGFLALGMSRIPVPAAVRGIMPVVVTPLVAAFGTGLVMFTVLGQPLASLMAVLSDWLGALSGGSLLLLGAVLGLMMSFDMGGPVNKAAYTFATAGITAAGATAQAGSTEFTIMAATMAGGMTPPLGLALATALRARLFSAAERQNGKAAWLLGASFITEGAIPFAAADPLRVIPALMAGSGTAGALVALSGSTLRAPHGGVWVTPLIGQPLLFLVAVAVGSAVTAAAVIGTKTLGHSREAAPASAAETV</sequence>
<evidence type="ECO:0000256" key="8">
    <source>
        <dbReference type="ARBA" id="ARBA00022692"/>
    </source>
</evidence>
<evidence type="ECO:0000256" key="5">
    <source>
        <dbReference type="ARBA" id="ARBA00022597"/>
    </source>
</evidence>
<feature type="region of interest" description="Disordered" evidence="12">
    <location>
        <begin position="99"/>
        <end position="142"/>
    </location>
</feature>
<feature type="transmembrane region" description="Helical" evidence="13">
    <location>
        <begin position="203"/>
        <end position="229"/>
    </location>
</feature>
<dbReference type="AlphaFoldDB" id="A0A543NK61"/>
<dbReference type="CDD" id="cd05569">
    <property type="entry name" value="PTS_IIB_fructose"/>
    <property type="match status" value="1"/>
</dbReference>
<evidence type="ECO:0000313" key="16">
    <source>
        <dbReference type="EMBL" id="TQN32251.1"/>
    </source>
</evidence>
<evidence type="ECO:0000259" key="14">
    <source>
        <dbReference type="PROSITE" id="PS51099"/>
    </source>
</evidence>
<feature type="transmembrane region" description="Helical" evidence="13">
    <location>
        <begin position="471"/>
        <end position="489"/>
    </location>
</feature>
<dbReference type="InterPro" id="IPR006327">
    <property type="entry name" value="PTS_IIC_fruc"/>
</dbReference>
<evidence type="ECO:0000256" key="3">
    <source>
        <dbReference type="ARBA" id="ARBA00022475"/>
    </source>
</evidence>
<keyword evidence="5" id="KW-0762">Sugar transport</keyword>
<feature type="transmembrane region" description="Helical" evidence="13">
    <location>
        <begin position="158"/>
        <end position="182"/>
    </location>
</feature>
<dbReference type="PANTHER" id="PTHR30505:SF0">
    <property type="entry name" value="FRUCTOSE-LIKE PTS SYSTEM EIIBC COMPONENT-RELATED"/>
    <property type="match status" value="1"/>
</dbReference>
<dbReference type="GO" id="GO:0009401">
    <property type="term" value="P:phosphoenolpyruvate-dependent sugar phosphotransferase system"/>
    <property type="evidence" value="ECO:0007669"/>
    <property type="project" value="UniProtKB-KW"/>
</dbReference>
<dbReference type="GO" id="GO:0022877">
    <property type="term" value="F:protein-N(PI)-phosphohistidine-fructose phosphotransferase system transporter activity"/>
    <property type="evidence" value="ECO:0007669"/>
    <property type="project" value="InterPro"/>
</dbReference>